<keyword evidence="3" id="KW-1185">Reference proteome</keyword>
<keyword evidence="2" id="KW-0808">Transferase</keyword>
<protein>
    <submittedName>
        <fullName evidence="2">Aminoglycoside phosphotransferase (APT) family kinase protein</fullName>
    </submittedName>
</protein>
<accession>A0A7W9NE36</accession>
<reference evidence="2 3" key="1">
    <citation type="submission" date="2020-08" db="EMBL/GenBank/DDBJ databases">
        <title>Sequencing the genomes of 1000 actinobacteria strains.</title>
        <authorList>
            <person name="Klenk H.-P."/>
        </authorList>
    </citation>
    <scope>NUCLEOTIDE SEQUENCE [LARGE SCALE GENOMIC DNA]</scope>
    <source>
        <strain evidence="2 3">DSM 43851</strain>
    </source>
</reference>
<dbReference type="InterPro" id="IPR051678">
    <property type="entry name" value="AGP_Transferase"/>
</dbReference>
<keyword evidence="2" id="KW-0418">Kinase</keyword>
<dbReference type="Gene3D" id="3.30.200.20">
    <property type="entry name" value="Phosphorylase Kinase, domain 1"/>
    <property type="match status" value="1"/>
</dbReference>
<dbReference type="EMBL" id="JACHIR010000001">
    <property type="protein sequence ID" value="MBB5889295.1"/>
    <property type="molecule type" value="Genomic_DNA"/>
</dbReference>
<dbReference type="InterPro" id="IPR016259">
    <property type="entry name" value="Hygromycin-B_Kinase"/>
</dbReference>
<dbReference type="PANTHER" id="PTHR21310">
    <property type="entry name" value="AMINOGLYCOSIDE PHOSPHOTRANSFERASE-RELATED-RELATED"/>
    <property type="match status" value="1"/>
</dbReference>
<dbReference type="PANTHER" id="PTHR21310:SF15">
    <property type="entry name" value="AMINOGLYCOSIDE PHOSPHOTRANSFERASE DOMAIN-CONTAINING PROTEIN"/>
    <property type="match status" value="1"/>
</dbReference>
<feature type="domain" description="Aminoglycoside phosphotransferase" evidence="1">
    <location>
        <begin position="27"/>
        <end position="257"/>
    </location>
</feature>
<proteinExistence type="predicted"/>
<name>A0A7W9NE36_9PSEU</name>
<evidence type="ECO:0000313" key="2">
    <source>
        <dbReference type="EMBL" id="MBB5889295.1"/>
    </source>
</evidence>
<evidence type="ECO:0000259" key="1">
    <source>
        <dbReference type="Pfam" id="PF01636"/>
    </source>
</evidence>
<dbReference type="PIRSF" id="PIRSF000707">
    <property type="entry name" value="Hygromycin-B_kinase"/>
    <property type="match status" value="1"/>
</dbReference>
<dbReference type="Pfam" id="PF01636">
    <property type="entry name" value="APH"/>
    <property type="match status" value="1"/>
</dbReference>
<dbReference type="RefSeq" id="WP_221337849.1">
    <property type="nucleotide sequence ID" value="NZ_BAAAWY010000037.1"/>
</dbReference>
<dbReference type="InterPro" id="IPR011009">
    <property type="entry name" value="Kinase-like_dom_sf"/>
</dbReference>
<comment type="caution">
    <text evidence="2">The sequence shown here is derived from an EMBL/GenBank/DDBJ whole genome shotgun (WGS) entry which is preliminary data.</text>
</comment>
<evidence type="ECO:0000313" key="3">
    <source>
        <dbReference type="Proteomes" id="UP000585638"/>
    </source>
</evidence>
<dbReference type="Gene3D" id="3.90.1200.10">
    <property type="match status" value="1"/>
</dbReference>
<dbReference type="SUPFAM" id="SSF56112">
    <property type="entry name" value="Protein kinase-like (PK-like)"/>
    <property type="match status" value="1"/>
</dbReference>
<gene>
    <name evidence="2" type="ORF">BJ998_000491</name>
</gene>
<dbReference type="InterPro" id="IPR002575">
    <property type="entry name" value="Aminoglycoside_PTrfase"/>
</dbReference>
<sequence>MDLLQAGQMLRPLWPDVAVTAVVPRTGSRLSTVYEVRAGDRTAIIKVYADKWRWKQAKEAHVYRLLAEHGVGPVPTVLRVEPDADVAGRAFTVMTRLPGTPLSETSVDDIADVYRQLGRMLATIHAIPQPGYGYITTHVLDAVPDNTAYMGRQFAKKLREFRELRGDAELHDLVQTYVAAHSDLFARCPAPVLCRNDAHEGNVLVEDGKITGLVDSENALAGDPWLDLAKVDFYTARGDATRLDALLDGYGAVPDERMRLYKIYHALELWDWFAASGETEYLDGIATEMADLAADA</sequence>
<dbReference type="AlphaFoldDB" id="A0A7W9NE36"/>
<organism evidence="2 3">
    <name type="scientific">Kutzneria kofuensis</name>
    <dbReference type="NCBI Taxonomy" id="103725"/>
    <lineage>
        <taxon>Bacteria</taxon>
        <taxon>Bacillati</taxon>
        <taxon>Actinomycetota</taxon>
        <taxon>Actinomycetes</taxon>
        <taxon>Pseudonocardiales</taxon>
        <taxon>Pseudonocardiaceae</taxon>
        <taxon>Kutzneria</taxon>
    </lineage>
</organism>
<dbReference type="GO" id="GO:0016301">
    <property type="term" value="F:kinase activity"/>
    <property type="evidence" value="ECO:0007669"/>
    <property type="project" value="UniProtKB-KW"/>
</dbReference>
<dbReference type="Proteomes" id="UP000585638">
    <property type="component" value="Unassembled WGS sequence"/>
</dbReference>